<accession>A0A917DY75</accession>
<evidence type="ECO:0000313" key="6">
    <source>
        <dbReference type="EMBL" id="GGD80188.1"/>
    </source>
</evidence>
<dbReference type="InterPro" id="IPR041522">
    <property type="entry name" value="CdaR_GGDEF"/>
</dbReference>
<gene>
    <name evidence="6" type="ORF">GCM10010911_42880</name>
</gene>
<dbReference type="PANTHER" id="PTHR43280">
    <property type="entry name" value="ARAC-FAMILY TRANSCRIPTIONAL REGULATOR"/>
    <property type="match status" value="1"/>
</dbReference>
<dbReference type="SUPFAM" id="SSF46689">
    <property type="entry name" value="Homeodomain-like"/>
    <property type="match status" value="2"/>
</dbReference>
<dbReference type="PROSITE" id="PS01124">
    <property type="entry name" value="HTH_ARAC_FAMILY_2"/>
    <property type="match status" value="1"/>
</dbReference>
<dbReference type="SMART" id="SM00342">
    <property type="entry name" value="HTH_ARAC"/>
    <property type="match status" value="1"/>
</dbReference>
<feature type="transmembrane region" description="Helical" evidence="4">
    <location>
        <begin position="294"/>
        <end position="313"/>
    </location>
</feature>
<evidence type="ECO:0000256" key="1">
    <source>
        <dbReference type="ARBA" id="ARBA00023015"/>
    </source>
</evidence>
<proteinExistence type="predicted"/>
<comment type="caution">
    <text evidence="6">The sequence shown here is derived from an EMBL/GenBank/DDBJ whole genome shotgun (WGS) entry which is preliminary data.</text>
</comment>
<evidence type="ECO:0000256" key="4">
    <source>
        <dbReference type="SAM" id="Phobius"/>
    </source>
</evidence>
<feature type="transmembrane region" description="Helical" evidence="4">
    <location>
        <begin position="17"/>
        <end position="39"/>
    </location>
</feature>
<dbReference type="PROSITE" id="PS00041">
    <property type="entry name" value="HTH_ARAC_FAMILY_1"/>
    <property type="match status" value="1"/>
</dbReference>
<dbReference type="Pfam" id="PF17853">
    <property type="entry name" value="GGDEF_2"/>
    <property type="match status" value="1"/>
</dbReference>
<name>A0A917DY75_9BACL</name>
<dbReference type="AlphaFoldDB" id="A0A917DY75"/>
<evidence type="ECO:0000313" key="7">
    <source>
        <dbReference type="Proteomes" id="UP000612456"/>
    </source>
</evidence>
<keyword evidence="3" id="KW-0804">Transcription</keyword>
<dbReference type="PANTHER" id="PTHR43280:SF28">
    <property type="entry name" value="HTH-TYPE TRANSCRIPTIONAL ACTIVATOR RHAS"/>
    <property type="match status" value="1"/>
</dbReference>
<evidence type="ECO:0000259" key="5">
    <source>
        <dbReference type="PROSITE" id="PS01124"/>
    </source>
</evidence>
<keyword evidence="1" id="KW-0805">Transcription regulation</keyword>
<keyword evidence="7" id="KW-1185">Reference proteome</keyword>
<dbReference type="GO" id="GO:0003700">
    <property type="term" value="F:DNA-binding transcription factor activity"/>
    <property type="evidence" value="ECO:0007669"/>
    <property type="project" value="InterPro"/>
</dbReference>
<dbReference type="InterPro" id="IPR018060">
    <property type="entry name" value="HTH_AraC"/>
</dbReference>
<evidence type="ECO:0000256" key="2">
    <source>
        <dbReference type="ARBA" id="ARBA00023125"/>
    </source>
</evidence>
<dbReference type="Gene3D" id="1.10.10.60">
    <property type="entry name" value="Homeodomain-like"/>
    <property type="match status" value="2"/>
</dbReference>
<reference evidence="6" key="2">
    <citation type="submission" date="2020-09" db="EMBL/GenBank/DDBJ databases">
        <authorList>
            <person name="Sun Q."/>
            <person name="Zhou Y."/>
        </authorList>
    </citation>
    <scope>NUCLEOTIDE SEQUENCE</scope>
    <source>
        <strain evidence="6">CGMCC 1.15178</strain>
    </source>
</reference>
<keyword evidence="4" id="KW-0812">Transmembrane</keyword>
<dbReference type="Proteomes" id="UP000612456">
    <property type="component" value="Unassembled WGS sequence"/>
</dbReference>
<feature type="domain" description="HTH araC/xylS-type" evidence="5">
    <location>
        <begin position="655"/>
        <end position="753"/>
    </location>
</feature>
<keyword evidence="4" id="KW-1133">Transmembrane helix</keyword>
<protein>
    <recommendedName>
        <fullName evidence="5">HTH araC/xylS-type domain-containing protein</fullName>
    </recommendedName>
</protein>
<evidence type="ECO:0000256" key="3">
    <source>
        <dbReference type="ARBA" id="ARBA00023163"/>
    </source>
</evidence>
<dbReference type="InterPro" id="IPR009057">
    <property type="entry name" value="Homeodomain-like_sf"/>
</dbReference>
<sequence length="765" mass="88813">MSGWLPFGKRLTFKRKLLIYSVLLSLVPVFIMGMVSSYVTTSSILKEVEQNHRIILNQLEMQVDSFMKGLDESSLQLSNEKAVLNSLETGASLDKLQTTLSMMDAVHKSISSSEVNFHVSLYYTSVDELYTSRYGIIRGLSYPYNEILQLLNKHYNGSMVIPPNTYENVPELILVRAIPLNVVKPQGYLMLHLDMYNLKRFIDRLDLGGMQKVLIIDDEQRVVTSKDYKDIGTVLDSTSELYPFWENPEKRGEIKLENEKINVSTLKSTYNNWTYIAMTPVKELTYRSDKIRNIMWMIMLCLGVLWFFIAIIGTRQLYNPIQFLIGRFSPEGKNGKDDGLQVLDTFMSRMQDLNKDLESQLQEHRPYVKESRLLQLLSGEASNGDIRKFAEENEFLLNGDRFCVCIIDIDQYAAFQQIYKNKDRSLMMYALRNMIEELSEPLSHVSVMPKPGQIVIIACFMDSTKNIEQMMTQISMGILENVRNYFDFTVSVVISNVRNEYTSIHESYREALDLLEYRWVIGPNQNIMANKMEPSLKQSSRELVKWRAAVVRSIAQGDFEGASEQLVEMVEAVPRSLQNSETILGLFANLIGEIDSYLNELGYELNDMFEYDMLAYLYQLSSLDEVHQWMSDTVFPKVQNHLNNHSLSKQKKLIPQVLLYIQKHYESDLSLQMLADHFDVSPSMLSKMFKEETNGNYLDYIIQFRMDKAKDWLIHTELPIKEITDRLRYTSVQNFTRIFKQTIGFPPGNFRKMHRDKTSDKEEMD</sequence>
<dbReference type="Pfam" id="PF12833">
    <property type="entry name" value="HTH_18"/>
    <property type="match status" value="1"/>
</dbReference>
<dbReference type="InterPro" id="IPR018062">
    <property type="entry name" value="HTH_AraC-typ_CS"/>
</dbReference>
<reference evidence="6" key="1">
    <citation type="journal article" date="2014" name="Int. J. Syst. Evol. Microbiol.">
        <title>Complete genome sequence of Corynebacterium casei LMG S-19264T (=DSM 44701T), isolated from a smear-ripened cheese.</title>
        <authorList>
            <consortium name="US DOE Joint Genome Institute (JGI-PGF)"/>
            <person name="Walter F."/>
            <person name="Albersmeier A."/>
            <person name="Kalinowski J."/>
            <person name="Ruckert C."/>
        </authorList>
    </citation>
    <scope>NUCLEOTIDE SEQUENCE</scope>
    <source>
        <strain evidence="6">CGMCC 1.15178</strain>
    </source>
</reference>
<dbReference type="Gene3D" id="3.30.450.20">
    <property type="entry name" value="PAS domain"/>
    <property type="match status" value="1"/>
</dbReference>
<keyword evidence="2" id="KW-0238">DNA-binding</keyword>
<dbReference type="GO" id="GO:0043565">
    <property type="term" value="F:sequence-specific DNA binding"/>
    <property type="evidence" value="ECO:0007669"/>
    <property type="project" value="InterPro"/>
</dbReference>
<dbReference type="EMBL" id="BMHP01000003">
    <property type="protein sequence ID" value="GGD80188.1"/>
    <property type="molecule type" value="Genomic_DNA"/>
</dbReference>
<organism evidence="6 7">
    <name type="scientific">Paenibacillus nasutitermitis</name>
    <dbReference type="NCBI Taxonomy" id="1652958"/>
    <lineage>
        <taxon>Bacteria</taxon>
        <taxon>Bacillati</taxon>
        <taxon>Bacillota</taxon>
        <taxon>Bacilli</taxon>
        <taxon>Bacillales</taxon>
        <taxon>Paenibacillaceae</taxon>
        <taxon>Paenibacillus</taxon>
    </lineage>
</organism>
<keyword evidence="4" id="KW-0472">Membrane</keyword>
<dbReference type="RefSeq" id="WP_188994749.1">
    <property type="nucleotide sequence ID" value="NZ_BMHP01000003.1"/>
</dbReference>